<dbReference type="GO" id="GO:0022857">
    <property type="term" value="F:transmembrane transporter activity"/>
    <property type="evidence" value="ECO:0007669"/>
    <property type="project" value="InterPro"/>
</dbReference>
<evidence type="ECO:0000256" key="6">
    <source>
        <dbReference type="ARBA" id="ARBA00023136"/>
    </source>
</evidence>
<feature type="transmembrane region" description="Helical" evidence="8">
    <location>
        <begin position="26"/>
        <end position="46"/>
    </location>
</feature>
<name>W4Q9L8_9BACI</name>
<accession>W4Q9L8</accession>
<dbReference type="PANTHER" id="PTHR30561">
    <property type="entry name" value="SMR FAMILY PROTON-DEPENDENT DRUG EFFLUX TRANSPORTER SUGE"/>
    <property type="match status" value="1"/>
</dbReference>
<evidence type="ECO:0000313" key="10">
    <source>
        <dbReference type="Proteomes" id="UP000018895"/>
    </source>
</evidence>
<comment type="similarity">
    <text evidence="7">Belongs to the drug/metabolite transporter (DMT) superfamily. Small multidrug resistance (SMR) (TC 2.A.7.1) family.</text>
</comment>
<keyword evidence="4 7" id="KW-0812">Transmembrane</keyword>
<gene>
    <name evidence="9" type="ORF">JCM9152_23</name>
</gene>
<dbReference type="SUPFAM" id="SSF103481">
    <property type="entry name" value="Multidrug resistance efflux transporter EmrE"/>
    <property type="match status" value="1"/>
</dbReference>
<keyword evidence="5 8" id="KW-1133">Transmembrane helix</keyword>
<dbReference type="Pfam" id="PF00893">
    <property type="entry name" value="Multi_Drug_Res"/>
    <property type="match status" value="1"/>
</dbReference>
<evidence type="ECO:0000256" key="1">
    <source>
        <dbReference type="ARBA" id="ARBA00004651"/>
    </source>
</evidence>
<dbReference type="EMBL" id="BAUU01000001">
    <property type="protein sequence ID" value="GAE28695.1"/>
    <property type="molecule type" value="Genomic_DNA"/>
</dbReference>
<reference evidence="9" key="1">
    <citation type="journal article" date="2014" name="Genome Announc.">
        <title>Draft Genome Sequences of Three Alkaliphilic Bacillus Strains, Bacillus wakoensis JCM 9140T, Bacillus akibai JCM 9157T, and Bacillus hemicellulosilyticus JCM 9152T.</title>
        <authorList>
            <person name="Yuki M."/>
            <person name="Oshima K."/>
            <person name="Suda W."/>
            <person name="Oshida Y."/>
            <person name="Kitamura K."/>
            <person name="Iida T."/>
            <person name="Hattori M."/>
            <person name="Ohkuma M."/>
        </authorList>
    </citation>
    <scope>NUCLEOTIDE SEQUENCE [LARGE SCALE GENOMIC DNA]</scope>
    <source>
        <strain evidence="9">JCM 9152</strain>
    </source>
</reference>
<keyword evidence="2" id="KW-0813">Transport</keyword>
<dbReference type="PANTHER" id="PTHR30561:SF1">
    <property type="entry name" value="MULTIDRUG TRANSPORTER EMRE"/>
    <property type="match status" value="1"/>
</dbReference>
<comment type="subcellular location">
    <subcellularLocation>
        <location evidence="1 7">Cell membrane</location>
        <topology evidence="1 7">Multi-pass membrane protein</topology>
    </subcellularLocation>
</comment>
<dbReference type="STRING" id="1236971.JCM9152_23"/>
<evidence type="ECO:0000256" key="2">
    <source>
        <dbReference type="ARBA" id="ARBA00022448"/>
    </source>
</evidence>
<keyword evidence="10" id="KW-1185">Reference proteome</keyword>
<evidence type="ECO:0000313" key="9">
    <source>
        <dbReference type="EMBL" id="GAE28695.1"/>
    </source>
</evidence>
<dbReference type="InterPro" id="IPR045324">
    <property type="entry name" value="Small_multidrug_res"/>
</dbReference>
<dbReference type="AlphaFoldDB" id="W4Q9L8"/>
<dbReference type="Proteomes" id="UP000018895">
    <property type="component" value="Unassembled WGS sequence"/>
</dbReference>
<feature type="transmembrane region" description="Helical" evidence="8">
    <location>
        <begin position="86"/>
        <end position="105"/>
    </location>
</feature>
<sequence>MAHFYLLTAIFLEIAAAIASRYTEGFTAPLPTTVTIVFAVTSYYIFSLSLKHGMSIGIGYAIWSGVGVLTIAIIGAALLGDTLTNIQIIGIILIVIGLFCVQLAGKADDPTKAVQPN</sequence>
<evidence type="ECO:0000256" key="3">
    <source>
        <dbReference type="ARBA" id="ARBA00022475"/>
    </source>
</evidence>
<keyword evidence="3" id="KW-1003">Cell membrane</keyword>
<evidence type="ECO:0000256" key="7">
    <source>
        <dbReference type="RuleBase" id="RU003942"/>
    </source>
</evidence>
<dbReference type="OrthoDB" id="21828at2"/>
<organism evidence="9 10">
    <name type="scientific">Halalkalibacter hemicellulosilyticusJCM 9152</name>
    <dbReference type="NCBI Taxonomy" id="1236971"/>
    <lineage>
        <taxon>Bacteria</taxon>
        <taxon>Bacillati</taxon>
        <taxon>Bacillota</taxon>
        <taxon>Bacilli</taxon>
        <taxon>Bacillales</taxon>
        <taxon>Bacillaceae</taxon>
        <taxon>Halalkalibacter</taxon>
    </lineage>
</organism>
<proteinExistence type="inferred from homology"/>
<feature type="transmembrane region" description="Helical" evidence="8">
    <location>
        <begin position="58"/>
        <end position="80"/>
    </location>
</feature>
<dbReference type="InterPro" id="IPR000390">
    <property type="entry name" value="Small_drug/metabolite_transptr"/>
</dbReference>
<dbReference type="GO" id="GO:0005886">
    <property type="term" value="C:plasma membrane"/>
    <property type="evidence" value="ECO:0007669"/>
    <property type="project" value="UniProtKB-SubCell"/>
</dbReference>
<evidence type="ECO:0000256" key="8">
    <source>
        <dbReference type="SAM" id="Phobius"/>
    </source>
</evidence>
<comment type="caution">
    <text evidence="9">The sequence shown here is derived from an EMBL/GenBank/DDBJ whole genome shotgun (WGS) entry which is preliminary data.</text>
</comment>
<dbReference type="InterPro" id="IPR037185">
    <property type="entry name" value="EmrE-like"/>
</dbReference>
<protein>
    <recommendedName>
        <fullName evidence="11">Ethidium bromide-methyl viologen resistance protein EmrE</fullName>
    </recommendedName>
</protein>
<evidence type="ECO:0008006" key="11">
    <source>
        <dbReference type="Google" id="ProtNLM"/>
    </source>
</evidence>
<dbReference type="Gene3D" id="1.10.3730.20">
    <property type="match status" value="1"/>
</dbReference>
<dbReference type="RefSeq" id="WP_035339617.1">
    <property type="nucleotide sequence ID" value="NZ_BAUU01000001.1"/>
</dbReference>
<keyword evidence="6 8" id="KW-0472">Membrane</keyword>
<evidence type="ECO:0000256" key="5">
    <source>
        <dbReference type="ARBA" id="ARBA00022989"/>
    </source>
</evidence>
<evidence type="ECO:0000256" key="4">
    <source>
        <dbReference type="ARBA" id="ARBA00022692"/>
    </source>
</evidence>